<comment type="caution">
    <text evidence="2">The sequence shown here is derived from an EMBL/GenBank/DDBJ whole genome shotgun (WGS) entry which is preliminary data.</text>
</comment>
<protein>
    <submittedName>
        <fullName evidence="2">NERD domain-containing protein</fullName>
    </submittedName>
</protein>
<proteinExistence type="predicted"/>
<organism evidence="2 3">
    <name type="scientific">Lederbergia citrisecunda</name>
    <dbReference type="NCBI Taxonomy" id="2833583"/>
    <lineage>
        <taxon>Bacteria</taxon>
        <taxon>Bacillati</taxon>
        <taxon>Bacillota</taxon>
        <taxon>Bacilli</taxon>
        <taxon>Bacillales</taxon>
        <taxon>Bacillaceae</taxon>
        <taxon>Lederbergia</taxon>
    </lineage>
</organism>
<name>A0A942TPK7_9BACI</name>
<dbReference type="InterPro" id="IPR011528">
    <property type="entry name" value="NERD"/>
</dbReference>
<evidence type="ECO:0000313" key="3">
    <source>
        <dbReference type="Proteomes" id="UP000682713"/>
    </source>
</evidence>
<evidence type="ECO:0000259" key="1">
    <source>
        <dbReference type="PROSITE" id="PS50965"/>
    </source>
</evidence>
<accession>A0A942TPK7</accession>
<keyword evidence="3" id="KW-1185">Reference proteome</keyword>
<evidence type="ECO:0000313" key="2">
    <source>
        <dbReference type="EMBL" id="MBS4199944.1"/>
    </source>
</evidence>
<reference evidence="2 3" key="1">
    <citation type="submission" date="2021-05" db="EMBL/GenBank/DDBJ databases">
        <title>Novel Bacillus species.</title>
        <authorList>
            <person name="Liu G."/>
        </authorList>
    </citation>
    <scope>NUCLEOTIDE SEQUENCE [LARGE SCALE GENOMIC DNA]</scope>
    <source>
        <strain evidence="2 3">FJAT-49732</strain>
    </source>
</reference>
<dbReference type="Proteomes" id="UP000682713">
    <property type="component" value="Unassembled WGS sequence"/>
</dbReference>
<dbReference type="RefSeq" id="WP_213110573.1">
    <property type="nucleotide sequence ID" value="NZ_JAGYPJ010000001.1"/>
</dbReference>
<gene>
    <name evidence="2" type="ORF">KHA93_09775</name>
</gene>
<feature type="domain" description="NERD" evidence="1">
    <location>
        <begin position="41"/>
        <end position="160"/>
    </location>
</feature>
<dbReference type="EMBL" id="JAGYPJ010000001">
    <property type="protein sequence ID" value="MBS4199944.1"/>
    <property type="molecule type" value="Genomic_DNA"/>
</dbReference>
<dbReference type="Pfam" id="PF08378">
    <property type="entry name" value="NERD"/>
    <property type="match status" value="1"/>
</dbReference>
<dbReference type="AlphaFoldDB" id="A0A942TPK7"/>
<dbReference type="PROSITE" id="PS50965">
    <property type="entry name" value="NERD"/>
    <property type="match status" value="1"/>
</dbReference>
<sequence length="341" mass="39906">MFKKLREIPIKILILEALLRRLSFTHPKRNLLQEELSKGYAGYRGEQSMDYFLAQLPQDNLLIFQDLRLPLAGNTYFQIDILLITPSFFIIYEGKNILGHLYFDFNQLIRTLDDQEEMFLDPIVQVQNQQYHFENLIKKYFNKQLPNTSFVVVTNSSSKIEINPDYRLAFEKVIRTPAILQKTLHYSRKNNKEIFDKKDMQKLSRILLKLHTPAFPNVLEQFQITDDEILSGIYCESCQSLTIVKSYRKWLCTNCGQENNTAFIHALIDFYLLKGKTITNQQCKDFLQLSSSSISSKLLRTLNLSFIGTYRNRAYNLSLSDLQRKLVSNNKDGQVTKCPRK</sequence>